<dbReference type="EMBL" id="BSXG01000100">
    <property type="protein sequence ID" value="GME41964.1"/>
    <property type="molecule type" value="Genomic_DNA"/>
</dbReference>
<keyword evidence="2" id="KW-1185">Reference proteome</keyword>
<sequence>MGVVDQLLDSAACLALATSAIVTGQAGTACDGIPTALTSSGLVQGSIENSTGNHVYLGIPYADSTAAGNRWKAPVSPPTSWGLLNATEYGSTCAQASVSSSLAPQGEDCLNLNIWTPANGQNLPVFVYIYGGAMVTGGSSNPQWQGSNFASKDVIYVNFNYRESIFGAPNAAELSGTSQNFNILDVEAAVKWVHDNIAAFGGNSSHIVLGGHSSGSVMVDHYLWNHPDTFLAGAIEMSANAESGPGYAPENVALEVVKADVANSTGKTVSTLDDLREISIYDIETADFNSTYNTWFAPIVDDITRFSDYPARFAAGNYPKDLPLIVGNSDQEGKIFSFVYSAENTNFSQWINTFDADLAHIPDEDLLASYNESDYESVSLMSGASYGDARFFCPTDYLLDVRASEQPTWIYRWFGNYSNVLGLDGMGSSHGSEVPFFHGGNQCFEALDDVTEEQQALADWVNDWFVAWIKNPAAGPGWDKATPISGPIAKVGVPGNETEVIVGDTSEYNARCQNLYKPYMPKYPVVQDPTKL</sequence>
<organism evidence="1 2">
    <name type="scientific">Neofusicoccum parvum</name>
    <dbReference type="NCBI Taxonomy" id="310453"/>
    <lineage>
        <taxon>Eukaryota</taxon>
        <taxon>Fungi</taxon>
        <taxon>Dikarya</taxon>
        <taxon>Ascomycota</taxon>
        <taxon>Pezizomycotina</taxon>
        <taxon>Dothideomycetes</taxon>
        <taxon>Dothideomycetes incertae sedis</taxon>
        <taxon>Botryosphaeriales</taxon>
        <taxon>Botryosphaeriaceae</taxon>
        <taxon>Neofusicoccum</taxon>
    </lineage>
</organism>
<dbReference type="Proteomes" id="UP001165186">
    <property type="component" value="Unassembled WGS sequence"/>
</dbReference>
<protein>
    <submittedName>
        <fullName evidence="1">Carboxylesterase type B</fullName>
    </submittedName>
</protein>
<evidence type="ECO:0000313" key="2">
    <source>
        <dbReference type="Proteomes" id="UP001165186"/>
    </source>
</evidence>
<accession>A0ACB5SIB8</accession>
<reference evidence="1" key="1">
    <citation type="submission" date="2024-09" db="EMBL/GenBank/DDBJ databases">
        <title>Draft Genome Sequences of Neofusicoccum parvum.</title>
        <authorList>
            <person name="Ashida A."/>
            <person name="Camagna M."/>
            <person name="Tanaka A."/>
            <person name="Takemoto D."/>
        </authorList>
    </citation>
    <scope>NUCLEOTIDE SEQUENCE</scope>
    <source>
        <strain evidence="1">PPO83</strain>
    </source>
</reference>
<name>A0ACB5SIB8_9PEZI</name>
<gene>
    <name evidence="1" type="primary">g5069</name>
    <name evidence="1" type="ORF">NpPPO83_00005069</name>
</gene>
<comment type="caution">
    <text evidence="1">The sequence shown here is derived from an EMBL/GenBank/DDBJ whole genome shotgun (WGS) entry which is preliminary data.</text>
</comment>
<proteinExistence type="predicted"/>
<evidence type="ECO:0000313" key="1">
    <source>
        <dbReference type="EMBL" id="GME41964.1"/>
    </source>
</evidence>